<dbReference type="Proteomes" id="UP001333818">
    <property type="component" value="Unassembled WGS sequence"/>
</dbReference>
<gene>
    <name evidence="2" type="ORF">V2H45_04535</name>
</gene>
<comment type="caution">
    <text evidence="2">The sequence shown here is derived from an EMBL/GenBank/DDBJ whole genome shotgun (WGS) entry which is preliminary data.</text>
</comment>
<dbReference type="PANTHER" id="PTHR34068:SF2">
    <property type="entry name" value="UPF0145 PROTEIN SCO3412"/>
    <property type="match status" value="1"/>
</dbReference>
<evidence type="ECO:0000313" key="2">
    <source>
        <dbReference type="EMBL" id="MEE3716012.1"/>
    </source>
</evidence>
<dbReference type="InterPro" id="IPR035439">
    <property type="entry name" value="UPF0145_dom_sf"/>
</dbReference>
<dbReference type="EMBL" id="JAZBJZ010000011">
    <property type="protein sequence ID" value="MEE3716012.1"/>
    <property type="molecule type" value="Genomic_DNA"/>
</dbReference>
<dbReference type="InterPro" id="IPR002765">
    <property type="entry name" value="UPF0145_YbjQ-like"/>
</dbReference>
<dbReference type="AlphaFoldDB" id="A0AAW9PTT2"/>
<proteinExistence type="inferred from homology"/>
<keyword evidence="3" id="KW-1185">Reference proteome</keyword>
<evidence type="ECO:0000256" key="1">
    <source>
        <dbReference type="ARBA" id="ARBA00010751"/>
    </source>
</evidence>
<comment type="similarity">
    <text evidence="1">Belongs to the UPF0145 family.</text>
</comment>
<evidence type="ECO:0000313" key="3">
    <source>
        <dbReference type="Proteomes" id="UP001333818"/>
    </source>
</evidence>
<sequence>MTNQPPNSPRPAIASDLPPHAQERMTRMQQGGKQSNLFTSDLSVNEFLLVKEAGFEPLGLVVGCSMYHIGFQWAGVNQNMEMTTLSQAMYHARELAMTRMQEEAEALGADGIVGVRLTAKHMTWEPNMAEFVAIGTAVKARNHAISYRTVQNKPFTSDLSGQDFWTLLRAGYRPLGLVMGNCVYHVAYQGLGQWFRTIGRNVEMPNFTQALYDAREIAMERMQDEASQLQAEGIIGANIQEHQYAWSSHVIEFFAIGTAVTPTRDDHQIQTPQLMLSLNDPPASISVVAPPPAIGH</sequence>
<dbReference type="SUPFAM" id="SSF117782">
    <property type="entry name" value="YbjQ-like"/>
    <property type="match status" value="2"/>
</dbReference>
<dbReference type="Pfam" id="PF01906">
    <property type="entry name" value="YbjQ_1"/>
    <property type="match status" value="2"/>
</dbReference>
<dbReference type="PANTHER" id="PTHR34068">
    <property type="entry name" value="UPF0145 PROTEIN YBJQ"/>
    <property type="match status" value="1"/>
</dbReference>
<reference evidence="2" key="1">
    <citation type="submission" date="2024-01" db="EMBL/GenBank/DDBJ databases">
        <title>Bank of Algae and Cyanobacteria of the Azores (BACA) strain genomes.</title>
        <authorList>
            <person name="Luz R."/>
            <person name="Cordeiro R."/>
            <person name="Fonseca A."/>
            <person name="Goncalves V."/>
        </authorList>
    </citation>
    <scope>NUCLEOTIDE SEQUENCE</scope>
    <source>
        <strain evidence="2">BACA0141</strain>
    </source>
</reference>
<name>A0AAW9PTT2_9CYAN</name>
<dbReference type="RefSeq" id="WP_330482436.1">
    <property type="nucleotide sequence ID" value="NZ_JAZBJZ010000011.1"/>
</dbReference>
<accession>A0AAW9PTT2</accession>
<protein>
    <submittedName>
        <fullName evidence="2">Heavy metal-binding domain-containing protein</fullName>
    </submittedName>
</protein>
<dbReference type="Gene3D" id="3.30.110.70">
    <property type="entry name" value="Hypothetical protein apc22750. Chain B"/>
    <property type="match status" value="2"/>
</dbReference>
<organism evidence="2 3">
    <name type="scientific">Tumidithrix elongata BACA0141</name>
    <dbReference type="NCBI Taxonomy" id="2716417"/>
    <lineage>
        <taxon>Bacteria</taxon>
        <taxon>Bacillati</taxon>
        <taxon>Cyanobacteriota</taxon>
        <taxon>Cyanophyceae</taxon>
        <taxon>Pseudanabaenales</taxon>
        <taxon>Pseudanabaenaceae</taxon>
        <taxon>Tumidithrix</taxon>
        <taxon>Tumidithrix elongata</taxon>
    </lineage>
</organism>